<evidence type="ECO:0000313" key="3">
    <source>
        <dbReference type="EMBL" id="CAE0496234.1"/>
    </source>
</evidence>
<evidence type="ECO:0000313" key="2">
    <source>
        <dbReference type="EMBL" id="CAE0496233.1"/>
    </source>
</evidence>
<proteinExistence type="predicted"/>
<dbReference type="EMBL" id="HBIP01019072">
    <property type="protein sequence ID" value="CAE0496233.1"/>
    <property type="molecule type" value="Transcribed_RNA"/>
</dbReference>
<evidence type="ECO:0000313" key="1">
    <source>
        <dbReference type="EMBL" id="CAE0496232.1"/>
    </source>
</evidence>
<dbReference type="InterPro" id="IPR011333">
    <property type="entry name" value="SKP1/BTB/POZ_sf"/>
</dbReference>
<dbReference type="AlphaFoldDB" id="A0A6S8K6L4"/>
<reference evidence="3" key="1">
    <citation type="submission" date="2021-01" db="EMBL/GenBank/DDBJ databases">
        <authorList>
            <person name="Corre E."/>
            <person name="Pelletier E."/>
            <person name="Niang G."/>
            <person name="Scheremetjew M."/>
            <person name="Finn R."/>
            <person name="Kale V."/>
            <person name="Holt S."/>
            <person name="Cochrane G."/>
            <person name="Meng A."/>
            <person name="Brown T."/>
            <person name="Cohen L."/>
        </authorList>
    </citation>
    <scope>NUCLEOTIDE SEQUENCE</scope>
    <source>
        <strain evidence="3">CCMP1320</strain>
    </source>
</reference>
<organism evidence="3">
    <name type="scientific">Dunaliella tertiolecta</name>
    <name type="common">Green alga</name>
    <dbReference type="NCBI Taxonomy" id="3047"/>
    <lineage>
        <taxon>Eukaryota</taxon>
        <taxon>Viridiplantae</taxon>
        <taxon>Chlorophyta</taxon>
        <taxon>core chlorophytes</taxon>
        <taxon>Chlorophyceae</taxon>
        <taxon>CS clade</taxon>
        <taxon>Chlamydomonadales</taxon>
        <taxon>Dunaliellaceae</taxon>
        <taxon>Dunaliella</taxon>
    </lineage>
</organism>
<sequence>MDAAETEVNMRVIPGHKVILASCSKYFEANIKRKMDGSMSGLSDTLKSSPEAAASIASVAELSKAQGKLLLVERCESPADLKAAEACLRTMYLQKSPFKGMPSSWDLEEFTSFLLKVARWADLWQAECMSGSCVAALKHLTKATSFEARHLNKLLGGLPEFLISSSAPARAQVMQVCSQWLLRKFKDVYEVVTVEKVRHAFCGLCAEAVSMWAKQDDLYGCENDVAIALAYWSNASGLLGQACSKEEVFKDLSLSLRVPQLTTTFRALVLPQLPFFTEGLHKDLVIFNFLASESKLGLGFKHVSCKWRSAARTGKANYSFAKVGLLGSVKRWQYTWTVLPDDIRQARSSPKMLEPALYVKGFLLRASLAMDDNSLHVHVAPGSNGVIPAPLGVYAKMEITAGSSTSSSNEVWVDGGFRSSFSLGFGGWMGDPIAHVQYMLDSSGNLPIGLQVKDVR</sequence>
<name>A0A6S8K6L4_DUNTE</name>
<evidence type="ECO:0008006" key="4">
    <source>
        <dbReference type="Google" id="ProtNLM"/>
    </source>
</evidence>
<dbReference type="EMBL" id="HBIP01019073">
    <property type="protein sequence ID" value="CAE0496234.1"/>
    <property type="molecule type" value="Transcribed_RNA"/>
</dbReference>
<dbReference type="Gene3D" id="3.30.710.10">
    <property type="entry name" value="Potassium Channel Kv1.1, Chain A"/>
    <property type="match status" value="1"/>
</dbReference>
<dbReference type="EMBL" id="HBIP01019071">
    <property type="protein sequence ID" value="CAE0496232.1"/>
    <property type="molecule type" value="Transcribed_RNA"/>
</dbReference>
<accession>A0A6S8K6L4</accession>
<protein>
    <recommendedName>
        <fullName evidence="4">BTB domain-containing protein</fullName>
    </recommendedName>
</protein>
<gene>
    <name evidence="1" type="ORF">DTER00134_LOCUS11305</name>
    <name evidence="2" type="ORF">DTER00134_LOCUS11306</name>
    <name evidence="3" type="ORF">DTER00134_LOCUS11307</name>
</gene>
<dbReference type="CDD" id="cd18186">
    <property type="entry name" value="BTB_POZ_ZBTB_KLHL-like"/>
    <property type="match status" value="1"/>
</dbReference>